<dbReference type="Gene3D" id="3.30.2320.60">
    <property type="entry name" value="FhaA, phosphopeptide-binding domain (DUF3662)"/>
    <property type="match status" value="1"/>
</dbReference>
<dbReference type="SUPFAM" id="SSF49879">
    <property type="entry name" value="SMAD/FHA domain"/>
    <property type="match status" value="1"/>
</dbReference>
<dbReference type="InterPro" id="IPR000253">
    <property type="entry name" value="FHA_dom"/>
</dbReference>
<organism evidence="2 3">
    <name type="scientific">Thermacetogenium phaeum (strain ATCC BAA-254 / DSM 26808 / PB)</name>
    <dbReference type="NCBI Taxonomy" id="1089553"/>
    <lineage>
        <taxon>Bacteria</taxon>
        <taxon>Bacillati</taxon>
        <taxon>Bacillota</taxon>
        <taxon>Clostridia</taxon>
        <taxon>Thermoanaerobacterales</taxon>
        <taxon>Thermoanaerobacteraceae</taxon>
        <taxon>Thermacetogenium</taxon>
    </lineage>
</organism>
<dbReference type="PANTHER" id="PTHR23308">
    <property type="entry name" value="NUCLEAR INHIBITOR OF PROTEIN PHOSPHATASE-1"/>
    <property type="match status" value="1"/>
</dbReference>
<dbReference type="Pfam" id="PF00498">
    <property type="entry name" value="FHA"/>
    <property type="match status" value="1"/>
</dbReference>
<dbReference type="Pfam" id="PF12401">
    <property type="entry name" value="FhaA_N"/>
    <property type="match status" value="1"/>
</dbReference>
<dbReference type="Gene3D" id="2.60.200.20">
    <property type="match status" value="1"/>
</dbReference>
<name>K4LI45_THEPS</name>
<dbReference type="CDD" id="cd00060">
    <property type="entry name" value="FHA"/>
    <property type="match status" value="1"/>
</dbReference>
<dbReference type="AlphaFoldDB" id="K4LI45"/>
<evidence type="ECO:0000313" key="3">
    <source>
        <dbReference type="Proteomes" id="UP000000467"/>
    </source>
</evidence>
<feature type="domain" description="FHA" evidence="1">
    <location>
        <begin position="186"/>
        <end position="235"/>
    </location>
</feature>
<gene>
    <name evidence="2" type="ordered locus">Tph_c14260</name>
</gene>
<dbReference type="InterPro" id="IPR008984">
    <property type="entry name" value="SMAD_FHA_dom_sf"/>
</dbReference>
<dbReference type="SMART" id="SM00240">
    <property type="entry name" value="FHA"/>
    <property type="match status" value="1"/>
</dbReference>
<sequence>MGLEDLERMISKFWEGIFRKGKRSLQPVEIARALVREMVAQRRVSVSRVYAPNVFTVSLGKDDFVKSAPLQEALSRELADYIKNKAAEKAYTLIGRPQITFTEDDTLESGEIAISSAFAKSEEKASYPLIDSIKAEDEPPDQPAIDQTLIFDKNERKNRNRVRLDLLVVSGPDQGKRINLQGEERFYIGRKGTNHLVLSDINASREHALLEWRGGELYLVDLGSRNGTFINGVRIEQQRLLPGDQFLIGENLLQIEEV</sequence>
<evidence type="ECO:0000313" key="2">
    <source>
        <dbReference type="EMBL" id="AFV11635.1"/>
    </source>
</evidence>
<keyword evidence="3" id="KW-1185">Reference proteome</keyword>
<accession>K4LI45</accession>
<protein>
    <submittedName>
        <fullName evidence="2">FHA domain-containing protein</fullName>
    </submittedName>
</protein>
<dbReference type="Proteomes" id="UP000000467">
    <property type="component" value="Chromosome"/>
</dbReference>
<dbReference type="STRING" id="1089553.Tph_c14260"/>
<dbReference type="EMBL" id="CP003732">
    <property type="protein sequence ID" value="AFV11635.1"/>
    <property type="molecule type" value="Genomic_DNA"/>
</dbReference>
<dbReference type="KEGG" id="tpz:Tph_c14260"/>
<proteinExistence type="predicted"/>
<reference evidence="2 3" key="1">
    <citation type="journal article" date="2012" name="BMC Genomics">
        <title>Genome-guided analysis of physiological and morphological traits of the fermentative acetate oxidizer Thermacetogenium phaeum.</title>
        <authorList>
            <person name="Oehler D."/>
            <person name="Poehlein A."/>
            <person name="Leimbach A."/>
            <person name="Muller N."/>
            <person name="Daniel R."/>
            <person name="Gottschalk G."/>
            <person name="Schink B."/>
        </authorList>
    </citation>
    <scope>NUCLEOTIDE SEQUENCE [LARGE SCALE GENOMIC DNA]</scope>
    <source>
        <strain evidence="3">ATCC BAA-254 / DSM 26808 / PB</strain>
    </source>
</reference>
<evidence type="ECO:0000259" key="1">
    <source>
        <dbReference type="PROSITE" id="PS50006"/>
    </source>
</evidence>
<dbReference type="InterPro" id="IPR022128">
    <property type="entry name" value="FhaA_N"/>
</dbReference>
<dbReference type="OrthoDB" id="9816434at2"/>
<dbReference type="RefSeq" id="WP_015050515.1">
    <property type="nucleotide sequence ID" value="NC_018870.1"/>
</dbReference>
<dbReference type="InterPro" id="IPR042287">
    <property type="entry name" value="FhaA_N_sf"/>
</dbReference>
<dbReference type="PROSITE" id="PS50006">
    <property type="entry name" value="FHA_DOMAIN"/>
    <property type="match status" value="1"/>
</dbReference>
<dbReference type="eggNOG" id="COG1716">
    <property type="taxonomic scope" value="Bacteria"/>
</dbReference>
<dbReference type="InterPro" id="IPR050923">
    <property type="entry name" value="Cell_Proc_Reg/RNA_Proc"/>
</dbReference>
<dbReference type="HOGENOM" id="CLU_047963_1_1_9"/>